<sequence>MSFTVPKYREMTFSAETPHSVTCNMNITGLTMYTFRLRNAVQLLELPSKKAYTSVLHINNKKVDDIRKTLVYIP</sequence>
<evidence type="ECO:0000313" key="1">
    <source>
        <dbReference type="EMBL" id="KAJ8879802.1"/>
    </source>
</evidence>
<accession>A0ABQ9H6A2</accession>
<gene>
    <name evidence="1" type="ORF">PR048_020410</name>
</gene>
<organism evidence="1 2">
    <name type="scientific">Dryococelus australis</name>
    <dbReference type="NCBI Taxonomy" id="614101"/>
    <lineage>
        <taxon>Eukaryota</taxon>
        <taxon>Metazoa</taxon>
        <taxon>Ecdysozoa</taxon>
        <taxon>Arthropoda</taxon>
        <taxon>Hexapoda</taxon>
        <taxon>Insecta</taxon>
        <taxon>Pterygota</taxon>
        <taxon>Neoptera</taxon>
        <taxon>Polyneoptera</taxon>
        <taxon>Phasmatodea</taxon>
        <taxon>Verophasmatodea</taxon>
        <taxon>Anareolatae</taxon>
        <taxon>Phasmatidae</taxon>
        <taxon>Eurycanthinae</taxon>
        <taxon>Dryococelus</taxon>
    </lineage>
</organism>
<protein>
    <submittedName>
        <fullName evidence="1">Uncharacterized protein</fullName>
    </submittedName>
</protein>
<reference evidence="1 2" key="1">
    <citation type="submission" date="2023-02" db="EMBL/GenBank/DDBJ databases">
        <title>LHISI_Scaffold_Assembly.</title>
        <authorList>
            <person name="Stuart O.P."/>
            <person name="Cleave R."/>
            <person name="Magrath M.J.L."/>
            <person name="Mikheyev A.S."/>
        </authorList>
    </citation>
    <scope>NUCLEOTIDE SEQUENCE [LARGE SCALE GENOMIC DNA]</scope>
    <source>
        <strain evidence="1">Daus_M_001</strain>
        <tissue evidence="1">Leg muscle</tissue>
    </source>
</reference>
<dbReference type="Proteomes" id="UP001159363">
    <property type="component" value="Chromosome 6"/>
</dbReference>
<dbReference type="EMBL" id="JARBHB010000007">
    <property type="protein sequence ID" value="KAJ8879802.1"/>
    <property type="molecule type" value="Genomic_DNA"/>
</dbReference>
<name>A0ABQ9H6A2_9NEOP</name>
<evidence type="ECO:0000313" key="2">
    <source>
        <dbReference type="Proteomes" id="UP001159363"/>
    </source>
</evidence>
<keyword evidence="2" id="KW-1185">Reference proteome</keyword>
<proteinExistence type="predicted"/>
<comment type="caution">
    <text evidence="1">The sequence shown here is derived from an EMBL/GenBank/DDBJ whole genome shotgun (WGS) entry which is preliminary data.</text>
</comment>